<evidence type="ECO:0000313" key="3">
    <source>
        <dbReference type="Proteomes" id="UP000030854"/>
    </source>
</evidence>
<gene>
    <name evidence="2" type="ORF">EV44_g3778</name>
</gene>
<feature type="region of interest" description="Disordered" evidence="1">
    <location>
        <begin position="1"/>
        <end position="21"/>
    </location>
</feature>
<dbReference type="HOGENOM" id="CLU_1027427_0_0_1"/>
<evidence type="ECO:0000313" key="2">
    <source>
        <dbReference type="EMBL" id="KHJ35986.1"/>
    </source>
</evidence>
<name>A0A0B1PGJ4_UNCNE</name>
<evidence type="ECO:0000256" key="1">
    <source>
        <dbReference type="SAM" id="MobiDB-lite"/>
    </source>
</evidence>
<keyword evidence="3" id="KW-1185">Reference proteome</keyword>
<sequence>MNWTGGHLQRHSIAKVSAKDRQKQHFAKIRKSLCNQIQTTSPIKFSFSCVDTEDCGSAPSLSPTFKVSHNVSSFSNQSFKKSLRLSPKIHYEKQKRQGCITNSGNCLSRSSIKREESEISKLFVSDRRPTFMSEVRLSISRSANEAGREQQNNLCEPATKKQKILEMPDWIGIGMSKSSPTNHASPTKIDSVYCDFIYDTDHYIPDPHSTASTSKESNNKIIIDYRSAENQTPPYNCKELFTRIDSNLIQDTNYSSSVGSHRKRKPVQSCI</sequence>
<proteinExistence type="predicted"/>
<dbReference type="Proteomes" id="UP000030854">
    <property type="component" value="Unassembled WGS sequence"/>
</dbReference>
<dbReference type="AlphaFoldDB" id="A0A0B1PGJ4"/>
<accession>A0A0B1PGJ4</accession>
<comment type="caution">
    <text evidence="2">The sequence shown here is derived from an EMBL/GenBank/DDBJ whole genome shotgun (WGS) entry which is preliminary data.</text>
</comment>
<dbReference type="EMBL" id="JNVN01000172">
    <property type="protein sequence ID" value="KHJ35986.1"/>
    <property type="molecule type" value="Genomic_DNA"/>
</dbReference>
<organism evidence="2 3">
    <name type="scientific">Uncinula necator</name>
    <name type="common">Grape powdery mildew</name>
    <dbReference type="NCBI Taxonomy" id="52586"/>
    <lineage>
        <taxon>Eukaryota</taxon>
        <taxon>Fungi</taxon>
        <taxon>Dikarya</taxon>
        <taxon>Ascomycota</taxon>
        <taxon>Pezizomycotina</taxon>
        <taxon>Leotiomycetes</taxon>
        <taxon>Erysiphales</taxon>
        <taxon>Erysiphaceae</taxon>
        <taxon>Erysiphe</taxon>
    </lineage>
</organism>
<protein>
    <submittedName>
        <fullName evidence="2">Uncharacterized protein</fullName>
    </submittedName>
</protein>
<reference evidence="2 3" key="1">
    <citation type="journal article" date="2014" name="BMC Genomics">
        <title>Adaptive genomic structural variation in the grape powdery mildew pathogen, Erysiphe necator.</title>
        <authorList>
            <person name="Jones L."/>
            <person name="Riaz S."/>
            <person name="Morales-Cruz A."/>
            <person name="Amrine K.C."/>
            <person name="McGuire B."/>
            <person name="Gubler W.D."/>
            <person name="Walker M.A."/>
            <person name="Cantu D."/>
        </authorList>
    </citation>
    <scope>NUCLEOTIDE SEQUENCE [LARGE SCALE GENOMIC DNA]</scope>
    <source>
        <strain evidence="3">c</strain>
    </source>
</reference>